<feature type="compositionally biased region" description="Basic and acidic residues" evidence="12">
    <location>
        <begin position="20"/>
        <end position="34"/>
    </location>
</feature>
<keyword evidence="8" id="KW-0833">Ubl conjugation pathway</keyword>
<dbReference type="AlphaFoldDB" id="A0A9Q0HBJ1"/>
<keyword evidence="16" id="KW-1185">Reference proteome</keyword>
<dbReference type="InterPro" id="IPR049548">
    <property type="entry name" value="Sina-like_RING"/>
</dbReference>
<dbReference type="GO" id="GO:0008270">
    <property type="term" value="F:zinc ion binding"/>
    <property type="evidence" value="ECO:0007669"/>
    <property type="project" value="UniProtKB-KW"/>
</dbReference>
<comment type="function">
    <text evidence="10">E3 ubiquitin-protein ligase that mediates ubiquitination and subsequent proteasomal degradation of target proteins. E3 ubiquitin ligases accept ubiquitin from an E2 ubiquitin-conjugating enzyme in the form of a thioester and then directly transfers the ubiquitin to targeted substrates. It probably triggers the ubiquitin-mediated degradation of different substrates.</text>
</comment>
<evidence type="ECO:0000256" key="12">
    <source>
        <dbReference type="SAM" id="MobiDB-lite"/>
    </source>
</evidence>
<feature type="compositionally biased region" description="Basic and acidic residues" evidence="12">
    <location>
        <begin position="41"/>
        <end position="56"/>
    </location>
</feature>
<dbReference type="InterPro" id="IPR001841">
    <property type="entry name" value="Znf_RING"/>
</dbReference>
<accession>A0A9Q0HBJ1</accession>
<dbReference type="PANTHER" id="PTHR46632">
    <property type="entry name" value="E3 UBIQUITIN-PROTEIN LIGASE SINA-LIKE 4"/>
    <property type="match status" value="1"/>
</dbReference>
<comment type="catalytic activity">
    <reaction evidence="1">
        <text>S-ubiquitinyl-[E2 ubiquitin-conjugating enzyme]-L-cysteine + [acceptor protein]-L-lysine = [E2 ubiquitin-conjugating enzyme]-L-cysteine + N(6)-ubiquitinyl-[acceptor protein]-L-lysine.</text>
        <dbReference type="EC" id="2.3.2.27"/>
    </reaction>
</comment>
<dbReference type="CDD" id="cd16571">
    <property type="entry name" value="RING-HC_SIAHs"/>
    <property type="match status" value="1"/>
</dbReference>
<evidence type="ECO:0000256" key="1">
    <source>
        <dbReference type="ARBA" id="ARBA00000900"/>
    </source>
</evidence>
<dbReference type="InterPro" id="IPR044286">
    <property type="entry name" value="SINL_plant"/>
</dbReference>
<dbReference type="Gene3D" id="3.30.40.10">
    <property type="entry name" value="Zinc/RING finger domain, C3HC4 (zinc finger)"/>
    <property type="match status" value="1"/>
</dbReference>
<dbReference type="Proteomes" id="UP001141806">
    <property type="component" value="Unassembled WGS sequence"/>
</dbReference>
<dbReference type="PROSITE" id="PS51081">
    <property type="entry name" value="ZF_SIAH"/>
    <property type="match status" value="1"/>
</dbReference>
<dbReference type="SUPFAM" id="SSF57850">
    <property type="entry name" value="RING/U-box"/>
    <property type="match status" value="1"/>
</dbReference>
<keyword evidence="5" id="KW-0808">Transferase</keyword>
<evidence type="ECO:0000256" key="5">
    <source>
        <dbReference type="ARBA" id="ARBA00022679"/>
    </source>
</evidence>
<evidence type="ECO:0000256" key="6">
    <source>
        <dbReference type="ARBA" id="ARBA00022723"/>
    </source>
</evidence>
<evidence type="ECO:0000313" key="16">
    <source>
        <dbReference type="Proteomes" id="UP001141806"/>
    </source>
</evidence>
<dbReference type="GO" id="GO:0061630">
    <property type="term" value="F:ubiquitin protein ligase activity"/>
    <property type="evidence" value="ECO:0007669"/>
    <property type="project" value="UniProtKB-EC"/>
</dbReference>
<evidence type="ECO:0000256" key="4">
    <source>
        <dbReference type="ARBA" id="ARBA00012483"/>
    </source>
</evidence>
<keyword evidence="9" id="KW-0862">Zinc</keyword>
<evidence type="ECO:0000256" key="9">
    <source>
        <dbReference type="ARBA" id="ARBA00022833"/>
    </source>
</evidence>
<feature type="domain" description="RING-type" evidence="13">
    <location>
        <begin position="71"/>
        <end position="107"/>
    </location>
</feature>
<evidence type="ECO:0000256" key="11">
    <source>
        <dbReference type="PROSITE-ProRule" id="PRU00455"/>
    </source>
</evidence>
<gene>
    <name evidence="15" type="ORF">NE237_020942</name>
</gene>
<dbReference type="EC" id="2.3.2.27" evidence="4"/>
<organism evidence="15 16">
    <name type="scientific">Protea cynaroides</name>
    <dbReference type="NCBI Taxonomy" id="273540"/>
    <lineage>
        <taxon>Eukaryota</taxon>
        <taxon>Viridiplantae</taxon>
        <taxon>Streptophyta</taxon>
        <taxon>Embryophyta</taxon>
        <taxon>Tracheophyta</taxon>
        <taxon>Spermatophyta</taxon>
        <taxon>Magnoliopsida</taxon>
        <taxon>Proteales</taxon>
        <taxon>Proteaceae</taxon>
        <taxon>Protea</taxon>
    </lineage>
</organism>
<keyword evidence="6" id="KW-0479">Metal-binding</keyword>
<name>A0A9Q0HBJ1_9MAGN</name>
<feature type="region of interest" description="Disordered" evidence="12">
    <location>
        <begin position="1"/>
        <end position="59"/>
    </location>
</feature>
<evidence type="ECO:0000256" key="10">
    <source>
        <dbReference type="ARBA" id="ARBA00024004"/>
    </source>
</evidence>
<feature type="region of interest" description="Disordered" evidence="12">
    <location>
        <begin position="353"/>
        <end position="374"/>
    </location>
</feature>
<dbReference type="PANTHER" id="PTHR46632:SF16">
    <property type="entry name" value="E3 UBIQUITIN-PROTEIN LIGASE SINA-LIKE 10"/>
    <property type="match status" value="1"/>
</dbReference>
<feature type="domain" description="SIAH-type" evidence="14">
    <location>
        <begin position="124"/>
        <end position="182"/>
    </location>
</feature>
<evidence type="ECO:0000256" key="7">
    <source>
        <dbReference type="ARBA" id="ARBA00022771"/>
    </source>
</evidence>
<dbReference type="EMBL" id="JAMYWD010000009">
    <property type="protein sequence ID" value="KAJ4961032.1"/>
    <property type="molecule type" value="Genomic_DNA"/>
</dbReference>
<sequence>MAKFSVGRDDDDSGEGPSSPDRKRQRTDERQPKEETEEEEEGRKVIHGRGPEKDGEGGISMILTDPDVLDCSICLEPLIPPVFQCDNGHIACSTCCTKIANKCPSCSWPIGYSRCLAIEKVIESIKISCQNAQYGCKKRVSYAQKLNHEETCIHAPCACPLSDCIFFGSFEQLSLHFSSRHWASARRFRYNCPFPVSLDKSEQFLVFQEEEDGLIFLFNNRTEIIGNAISVTCIGTSSSKGGFFYDLVSRRGSSTLKLQSYTQFNKRRTEDSPKDFLLIPNNFNSCYGQLKMEIIKCLSTAKLPYKVYAFCIALMLRQFCCYNGASSSVSPTNQKKQLVFMGSPQVAVIVTQPPSGRDRGRKVMPSPMAHHAND</sequence>
<protein>
    <recommendedName>
        <fullName evidence="4">RING-type E3 ubiquitin transferase</fullName>
        <ecNumber evidence="4">2.3.2.27</ecNumber>
    </recommendedName>
</protein>
<dbReference type="InterPro" id="IPR013010">
    <property type="entry name" value="Znf_SIAH"/>
</dbReference>
<evidence type="ECO:0000259" key="13">
    <source>
        <dbReference type="PROSITE" id="PS50089"/>
    </source>
</evidence>
<dbReference type="Pfam" id="PF21362">
    <property type="entry name" value="Sina_RING"/>
    <property type="match status" value="1"/>
</dbReference>
<evidence type="ECO:0000313" key="15">
    <source>
        <dbReference type="EMBL" id="KAJ4961032.1"/>
    </source>
</evidence>
<comment type="caution">
    <text evidence="15">The sequence shown here is derived from an EMBL/GenBank/DDBJ whole genome shotgun (WGS) entry which is preliminary data.</text>
</comment>
<dbReference type="InterPro" id="IPR013083">
    <property type="entry name" value="Znf_RING/FYVE/PHD"/>
</dbReference>
<evidence type="ECO:0000256" key="2">
    <source>
        <dbReference type="ARBA" id="ARBA00004906"/>
    </source>
</evidence>
<evidence type="ECO:0000256" key="8">
    <source>
        <dbReference type="ARBA" id="ARBA00022786"/>
    </source>
</evidence>
<evidence type="ECO:0000259" key="14">
    <source>
        <dbReference type="PROSITE" id="PS51081"/>
    </source>
</evidence>
<reference evidence="15" key="1">
    <citation type="journal article" date="2023" name="Plant J.">
        <title>The genome of the king protea, Protea cynaroides.</title>
        <authorList>
            <person name="Chang J."/>
            <person name="Duong T.A."/>
            <person name="Schoeman C."/>
            <person name="Ma X."/>
            <person name="Roodt D."/>
            <person name="Barker N."/>
            <person name="Li Z."/>
            <person name="Van de Peer Y."/>
            <person name="Mizrachi E."/>
        </authorList>
    </citation>
    <scope>NUCLEOTIDE SEQUENCE</scope>
    <source>
        <tissue evidence="15">Young leaves</tissue>
    </source>
</reference>
<dbReference type="OrthoDB" id="4788989at2759"/>
<comment type="pathway">
    <text evidence="2">Protein modification; protein ubiquitination.</text>
</comment>
<keyword evidence="7 11" id="KW-0863">Zinc-finger</keyword>
<proteinExistence type="inferred from homology"/>
<dbReference type="PROSITE" id="PS50089">
    <property type="entry name" value="ZF_RING_2"/>
    <property type="match status" value="1"/>
</dbReference>
<dbReference type="SUPFAM" id="SSF49599">
    <property type="entry name" value="TRAF domain-like"/>
    <property type="match status" value="1"/>
</dbReference>
<evidence type="ECO:0000256" key="3">
    <source>
        <dbReference type="ARBA" id="ARBA00009119"/>
    </source>
</evidence>
<dbReference type="Pfam" id="PF21361">
    <property type="entry name" value="Sina_ZnF"/>
    <property type="match status" value="1"/>
</dbReference>
<comment type="similarity">
    <text evidence="3">Belongs to the SINA (Seven in absentia) family.</text>
</comment>